<dbReference type="EMBL" id="BSXN01002337">
    <property type="protein sequence ID" value="GME76314.1"/>
    <property type="molecule type" value="Genomic_DNA"/>
</dbReference>
<dbReference type="PANTHER" id="PTHR13036:SF0">
    <property type="entry name" value="CHITOBIOSYLDIPHOSPHODOLICHOL BETA-MANNOSYLTRANSFERASE"/>
    <property type="match status" value="1"/>
</dbReference>
<proteinExistence type="inferred from homology"/>
<keyword evidence="7" id="KW-0808">Transferase</keyword>
<keyword evidence="21" id="KW-1185">Reference proteome</keyword>
<evidence type="ECO:0000256" key="16">
    <source>
        <dbReference type="ARBA" id="ARBA00033088"/>
    </source>
</evidence>
<evidence type="ECO:0000256" key="6">
    <source>
        <dbReference type="ARBA" id="ARBA00022676"/>
    </source>
</evidence>
<comment type="caution">
    <text evidence="20">The sequence shown here is derived from an EMBL/GenBank/DDBJ whole genome shotgun (WGS) entry which is preliminary data.</text>
</comment>
<evidence type="ECO:0000259" key="19">
    <source>
        <dbReference type="Pfam" id="PF00534"/>
    </source>
</evidence>
<evidence type="ECO:0000256" key="14">
    <source>
        <dbReference type="ARBA" id="ARBA00031434"/>
    </source>
</evidence>
<evidence type="ECO:0000256" key="2">
    <source>
        <dbReference type="ARBA" id="ARBA00004922"/>
    </source>
</evidence>
<evidence type="ECO:0000256" key="11">
    <source>
        <dbReference type="ARBA" id="ARBA00023136"/>
    </source>
</evidence>
<evidence type="ECO:0000256" key="5">
    <source>
        <dbReference type="ARBA" id="ARBA00015841"/>
    </source>
</evidence>
<dbReference type="Gene3D" id="3.40.50.2000">
    <property type="entry name" value="Glycogen Phosphorylase B"/>
    <property type="match status" value="2"/>
</dbReference>
<keyword evidence="11 18" id="KW-0472">Membrane</keyword>
<keyword evidence="6" id="KW-0328">Glycosyltransferase</keyword>
<feature type="transmembrane region" description="Helical" evidence="18">
    <location>
        <begin position="6"/>
        <end position="30"/>
    </location>
</feature>
<evidence type="ECO:0000256" key="13">
    <source>
        <dbReference type="ARBA" id="ARBA00030745"/>
    </source>
</evidence>
<evidence type="ECO:0000256" key="17">
    <source>
        <dbReference type="ARBA" id="ARBA00045071"/>
    </source>
</evidence>
<comment type="subcellular location">
    <subcellularLocation>
        <location evidence="1">Endoplasmic reticulum membrane</location>
        <topology evidence="1">Single-pass membrane protein</topology>
    </subcellularLocation>
</comment>
<evidence type="ECO:0000256" key="7">
    <source>
        <dbReference type="ARBA" id="ARBA00022679"/>
    </source>
</evidence>
<evidence type="ECO:0000256" key="1">
    <source>
        <dbReference type="ARBA" id="ARBA00004389"/>
    </source>
</evidence>
<dbReference type="SUPFAM" id="SSF53756">
    <property type="entry name" value="UDP-Glycosyltransferase/glycogen phosphorylase"/>
    <property type="match status" value="1"/>
</dbReference>
<evidence type="ECO:0000256" key="18">
    <source>
        <dbReference type="SAM" id="Phobius"/>
    </source>
</evidence>
<evidence type="ECO:0000256" key="9">
    <source>
        <dbReference type="ARBA" id="ARBA00022824"/>
    </source>
</evidence>
<dbReference type="InterPro" id="IPR026051">
    <property type="entry name" value="ALG1-like"/>
</dbReference>
<gene>
    <name evidence="20" type="ORF">Cboi02_000512600</name>
</gene>
<evidence type="ECO:0000256" key="3">
    <source>
        <dbReference type="ARBA" id="ARBA00006122"/>
    </source>
</evidence>
<evidence type="ECO:0000256" key="10">
    <source>
        <dbReference type="ARBA" id="ARBA00022989"/>
    </source>
</evidence>
<protein>
    <recommendedName>
        <fullName evidence="5">Chitobiosyldiphosphodolichol beta-mannosyltransferase</fullName>
        <ecNumber evidence="4">2.4.1.142</ecNumber>
    </recommendedName>
    <alternativeName>
        <fullName evidence="13">Asparagine-linked glycosylation protein 1</fullName>
    </alternativeName>
    <alternativeName>
        <fullName evidence="15">Beta-1,4-mannosyltransferase</fullName>
    </alternativeName>
    <alternativeName>
        <fullName evidence="16">GDP-Man:GlcNAc2-PP-dolichol mannosyltransferase</fullName>
    </alternativeName>
    <alternativeName>
        <fullName evidence="14">GDP-mannose-dolichol diphosphochitobiose mannosyltransferase</fullName>
    </alternativeName>
</protein>
<dbReference type="PANTHER" id="PTHR13036">
    <property type="entry name" value="BETA1,4 MANNOSYLTRANSFERASE"/>
    <property type="match status" value="1"/>
</dbReference>
<keyword evidence="8 18" id="KW-0812">Transmembrane</keyword>
<reference evidence="20" key="1">
    <citation type="submission" date="2023-04" db="EMBL/GenBank/DDBJ databases">
        <title>Candida boidinii NBRC 10035.</title>
        <authorList>
            <person name="Ichikawa N."/>
            <person name="Sato H."/>
            <person name="Tonouchi N."/>
        </authorList>
    </citation>
    <scope>NUCLEOTIDE SEQUENCE</scope>
    <source>
        <strain evidence="20">NBRC 10035</strain>
    </source>
</reference>
<evidence type="ECO:0000256" key="8">
    <source>
        <dbReference type="ARBA" id="ARBA00022692"/>
    </source>
</evidence>
<comment type="similarity">
    <text evidence="3">Belongs to the glycosyltransferase group 1 family.</text>
</comment>
<feature type="domain" description="Glycosyl transferase family 1" evidence="19">
    <location>
        <begin position="310"/>
        <end position="477"/>
    </location>
</feature>
<dbReference type="GO" id="GO:0004578">
    <property type="term" value="F:chitobiosyldiphosphodolichol beta-mannosyltransferase activity"/>
    <property type="evidence" value="ECO:0007669"/>
    <property type="project" value="UniProtKB-EC"/>
</dbReference>
<dbReference type="Pfam" id="PF00534">
    <property type="entry name" value="Glycos_transf_1"/>
    <property type="match status" value="1"/>
</dbReference>
<dbReference type="Proteomes" id="UP001165120">
    <property type="component" value="Unassembled WGS sequence"/>
</dbReference>
<evidence type="ECO:0000256" key="12">
    <source>
        <dbReference type="ARBA" id="ARBA00024899"/>
    </source>
</evidence>
<comment type="pathway">
    <text evidence="2">Protein modification; protein glycosylation.</text>
</comment>
<dbReference type="EC" id="2.4.1.142" evidence="4"/>
<evidence type="ECO:0000313" key="21">
    <source>
        <dbReference type="Proteomes" id="UP001165120"/>
    </source>
</evidence>
<comment type="function">
    <text evidence="12">Participates in the formation of the lipid-linked precursor oligosaccharide for N-glycosylation. Involved in assembling the dolichol-pyrophosphate-GlcNAc(2)-Man(5) intermediate on the cytoplasmic surface of the ER.</text>
</comment>
<accession>A0A9W6WJ50</accession>
<evidence type="ECO:0000313" key="20">
    <source>
        <dbReference type="EMBL" id="GME76314.1"/>
    </source>
</evidence>
<dbReference type="AlphaFoldDB" id="A0A9W6WJ50"/>
<keyword evidence="9" id="KW-0256">Endoplasmic reticulum</keyword>
<evidence type="ECO:0000256" key="15">
    <source>
        <dbReference type="ARBA" id="ARBA00031566"/>
    </source>
</evidence>
<comment type="catalytic activity">
    <reaction evidence="17">
        <text>an N,N'-diacetylchitobiosyl-diphospho-di-trans,poly-cis-dolichol + GDP-alpha-D-mannose = a beta-D-Man-(1-&gt;4)-beta-D-GlcNAc-(1-&gt;4)-alpha-D-GlcNAc-diphospho-di-trans,poly-cis-dolichol + GDP + H(+)</text>
        <dbReference type="Rhea" id="RHEA:13865"/>
        <dbReference type="Rhea" id="RHEA-COMP:19510"/>
        <dbReference type="Rhea" id="RHEA-COMP:19511"/>
        <dbReference type="ChEBI" id="CHEBI:15378"/>
        <dbReference type="ChEBI" id="CHEBI:57269"/>
        <dbReference type="ChEBI" id="CHEBI:57527"/>
        <dbReference type="ChEBI" id="CHEBI:58189"/>
        <dbReference type="ChEBI" id="CHEBI:58472"/>
        <dbReference type="EC" id="2.4.1.142"/>
    </reaction>
    <physiologicalReaction direction="left-to-right" evidence="17">
        <dbReference type="Rhea" id="RHEA:13866"/>
    </physiologicalReaction>
</comment>
<keyword evidence="10 18" id="KW-1133">Transmembrane helix</keyword>
<dbReference type="GO" id="GO:0005789">
    <property type="term" value="C:endoplasmic reticulum membrane"/>
    <property type="evidence" value="ECO:0007669"/>
    <property type="project" value="UniProtKB-SubCell"/>
</dbReference>
<sequence>MPLWCKILIAIWIITPIFVYYIIPSIFIYLKDKKRLKYRQFLENLKLTNHFNNDDKLAKLDLQQFGDEFSNKEIIIIVLGDLGHSPRMLNHVSSFLKLGYRVKLCGYLESDIEFNLFNGEDEDGNEYRSNLSISEIKVIKNDFKLPYIIFGILKILIQIFELIKLLVGLISEETRYILIQNPPSIPLLFIICLLKYVKYPFLNLIIDWHNLNFTILNLRFKNEEHIVIRFLKNYEKYLSFKFSDLNLTVSSKLKEFLINEFKINEDKIVVVYDKPIKQIFKTLTIGDEDSERLDIINSHQEIFVNGFDIGKDKILITSTSFTEDEDFDLLIKSLINLEKYLQDSNYTGRIYMVITGKGPKRDYYMNLIKQETSFKKIIVKNVWLKIEEYPKLLKISDLGISLHYSSSGLDLPMKIVDLFGCGIPVISMNFPSISELVEDNVNGLILKDNHSDIELFEKIKSLIIDSDTKLYDKLKTNCLIASEKNWDDEWTSKLSKRLI</sequence>
<organism evidence="20 21">
    <name type="scientific">Candida boidinii</name>
    <name type="common">Yeast</name>
    <dbReference type="NCBI Taxonomy" id="5477"/>
    <lineage>
        <taxon>Eukaryota</taxon>
        <taxon>Fungi</taxon>
        <taxon>Dikarya</taxon>
        <taxon>Ascomycota</taxon>
        <taxon>Saccharomycotina</taxon>
        <taxon>Pichiomycetes</taxon>
        <taxon>Pichiales</taxon>
        <taxon>Pichiaceae</taxon>
        <taxon>Ogataea</taxon>
        <taxon>Ogataea/Candida clade</taxon>
    </lineage>
</organism>
<evidence type="ECO:0000256" key="4">
    <source>
        <dbReference type="ARBA" id="ARBA00012611"/>
    </source>
</evidence>
<name>A0A9W6WJ50_CANBO</name>
<dbReference type="InterPro" id="IPR001296">
    <property type="entry name" value="Glyco_trans_1"/>
</dbReference>